<dbReference type="SUPFAM" id="SSF55729">
    <property type="entry name" value="Acyl-CoA N-acyltransferases (Nat)"/>
    <property type="match status" value="1"/>
</dbReference>
<accession>A0A1H1RA58</accession>
<reference evidence="2 3" key="1">
    <citation type="submission" date="2016-10" db="EMBL/GenBank/DDBJ databases">
        <authorList>
            <person name="de Groot N.N."/>
        </authorList>
    </citation>
    <scope>NUCLEOTIDE SEQUENCE [LARGE SCALE GENOMIC DNA]</scope>
    <source>
        <strain evidence="2 3">DSM 22024</strain>
    </source>
</reference>
<dbReference type="Gene3D" id="3.40.630.30">
    <property type="match status" value="1"/>
</dbReference>
<dbReference type="InterPro" id="IPR016181">
    <property type="entry name" value="Acyl_CoA_acyltransferase"/>
</dbReference>
<dbReference type="PROSITE" id="PS51186">
    <property type="entry name" value="GNAT"/>
    <property type="match status" value="1"/>
</dbReference>
<evidence type="ECO:0000259" key="1">
    <source>
        <dbReference type="PROSITE" id="PS51186"/>
    </source>
</evidence>
<dbReference type="Pfam" id="PF13302">
    <property type="entry name" value="Acetyltransf_3"/>
    <property type="match status" value="1"/>
</dbReference>
<protein>
    <submittedName>
        <fullName evidence="2">Protein N-acetyltransferase, RimJ/RimL family</fullName>
    </submittedName>
</protein>
<dbReference type="Proteomes" id="UP000198983">
    <property type="component" value="Chromosome I"/>
</dbReference>
<dbReference type="EMBL" id="LT629732">
    <property type="protein sequence ID" value="SDS32601.1"/>
    <property type="molecule type" value="Genomic_DNA"/>
</dbReference>
<organism evidence="2 3">
    <name type="scientific">Actinopolymorpha singaporensis</name>
    <dbReference type="NCBI Taxonomy" id="117157"/>
    <lineage>
        <taxon>Bacteria</taxon>
        <taxon>Bacillati</taxon>
        <taxon>Actinomycetota</taxon>
        <taxon>Actinomycetes</taxon>
        <taxon>Propionibacteriales</taxon>
        <taxon>Actinopolymorphaceae</taxon>
        <taxon>Actinopolymorpha</taxon>
    </lineage>
</organism>
<sequence length="214" mass="23278">MIHLAAIRRTARQSAGQHGDPLCQGVGVTTRPWPLRVGPLLLRDASEPDIEPLLAFRNDPAVQRFLIATTVDPEKFRRDWLAKPSSTTDFSCVAEADGQVVAIGFLEVVDAMGQPGVPKGTDGLIGYIVDPRAAGRGYATHLAKGLLTAAFGHLGLRRVTAGCYADNAASARVLEKAGMRREQHGIEDSWHAELGWVDGYTYAILEREWRAAHE</sequence>
<name>A0A1H1RA58_9ACTN</name>
<feature type="domain" description="N-acetyltransferase" evidence="1">
    <location>
        <begin position="40"/>
        <end position="203"/>
    </location>
</feature>
<keyword evidence="2" id="KW-0808">Transferase</keyword>
<evidence type="ECO:0000313" key="3">
    <source>
        <dbReference type="Proteomes" id="UP000198983"/>
    </source>
</evidence>
<dbReference type="STRING" id="117157.SAMN04489717_2338"/>
<proteinExistence type="predicted"/>
<dbReference type="GO" id="GO:0016747">
    <property type="term" value="F:acyltransferase activity, transferring groups other than amino-acyl groups"/>
    <property type="evidence" value="ECO:0007669"/>
    <property type="project" value="InterPro"/>
</dbReference>
<dbReference type="InterPro" id="IPR051531">
    <property type="entry name" value="N-acetyltransferase"/>
</dbReference>
<evidence type="ECO:0000313" key="2">
    <source>
        <dbReference type="EMBL" id="SDS32601.1"/>
    </source>
</evidence>
<dbReference type="AlphaFoldDB" id="A0A1H1RA58"/>
<keyword evidence="3" id="KW-1185">Reference proteome</keyword>
<dbReference type="PANTHER" id="PTHR43792">
    <property type="entry name" value="GNAT FAMILY, PUTATIVE (AFU_ORTHOLOGUE AFUA_3G00765)-RELATED-RELATED"/>
    <property type="match status" value="1"/>
</dbReference>
<gene>
    <name evidence="2" type="ORF">SAMN04489717_2338</name>
</gene>
<dbReference type="InterPro" id="IPR000182">
    <property type="entry name" value="GNAT_dom"/>
</dbReference>